<dbReference type="Gene3D" id="1.10.10.60">
    <property type="entry name" value="Homeodomain-like"/>
    <property type="match status" value="2"/>
</dbReference>
<keyword evidence="4" id="KW-0472">Membrane</keyword>
<keyword evidence="1" id="KW-0805">Transcription regulation</keyword>
<organism evidence="6 7">
    <name type="scientific">Flavihumibacter fluminis</name>
    <dbReference type="NCBI Taxonomy" id="2909236"/>
    <lineage>
        <taxon>Bacteria</taxon>
        <taxon>Pseudomonadati</taxon>
        <taxon>Bacteroidota</taxon>
        <taxon>Chitinophagia</taxon>
        <taxon>Chitinophagales</taxon>
        <taxon>Chitinophagaceae</taxon>
        <taxon>Flavihumibacter</taxon>
    </lineage>
</organism>
<dbReference type="Pfam" id="PF12833">
    <property type="entry name" value="HTH_18"/>
    <property type="match status" value="1"/>
</dbReference>
<keyword evidence="4" id="KW-0812">Transmembrane</keyword>
<protein>
    <submittedName>
        <fullName evidence="6">Helix-turn-helix domain-containing protein</fullName>
    </submittedName>
</protein>
<sequence length="356" mass="41040">MADKLVFFISTIGWFNGLLLSAYFLFFYKNRKLSGLLFGAMLLALSLRVAKSVIWWFYPQLPVIWVQLGLVACLFIGPLLFYFLKASTFGIKEMPARWSYTLVGYAIVSLVLLLFFSARPYYPIWRQYIIPFIYLQWFIYIIVSGWLIRPVVRKLIRKGVSLQPNEKWVLGIYIGSLVTATAYLLSYFDIKLSYIAGPISFSVLLYLNSLILLYRKRTDELFQSEPEKYANKKLDAQLASDSLTKLEELMLSQEVHANPDLKLNDLAALLNLSGHQLSQLLNERLGKNFNTYINEYRIRRACEIISKDRNLKLEAVGYEVGFNSKSAFFSAFKKYTGKTPNLFKQEQIQSVSGSDL</sequence>
<feature type="transmembrane region" description="Helical" evidence="4">
    <location>
        <begin position="194"/>
        <end position="214"/>
    </location>
</feature>
<evidence type="ECO:0000256" key="2">
    <source>
        <dbReference type="ARBA" id="ARBA00023125"/>
    </source>
</evidence>
<gene>
    <name evidence="6" type="ORF">L0U88_10375</name>
</gene>
<keyword evidence="2" id="KW-0238">DNA-binding</keyword>
<dbReference type="InterPro" id="IPR009057">
    <property type="entry name" value="Homeodomain-like_sf"/>
</dbReference>
<keyword evidence="4" id="KW-1133">Transmembrane helix</keyword>
<dbReference type="SMART" id="SM00342">
    <property type="entry name" value="HTH_ARAC"/>
    <property type="match status" value="1"/>
</dbReference>
<dbReference type="EMBL" id="JAKEVY010000002">
    <property type="protein sequence ID" value="MCF1715031.1"/>
    <property type="molecule type" value="Genomic_DNA"/>
</dbReference>
<dbReference type="InterPro" id="IPR018060">
    <property type="entry name" value="HTH_AraC"/>
</dbReference>
<feature type="domain" description="HTH araC/xylS-type" evidence="5">
    <location>
        <begin position="241"/>
        <end position="346"/>
    </location>
</feature>
<dbReference type="InterPro" id="IPR018062">
    <property type="entry name" value="HTH_AraC-typ_CS"/>
</dbReference>
<dbReference type="PROSITE" id="PS00041">
    <property type="entry name" value="HTH_ARAC_FAMILY_1"/>
    <property type="match status" value="1"/>
</dbReference>
<feature type="transmembrane region" description="Helical" evidence="4">
    <location>
        <begin position="6"/>
        <end position="28"/>
    </location>
</feature>
<feature type="transmembrane region" description="Helical" evidence="4">
    <location>
        <begin position="64"/>
        <end position="84"/>
    </location>
</feature>
<dbReference type="PROSITE" id="PS01124">
    <property type="entry name" value="HTH_ARAC_FAMILY_2"/>
    <property type="match status" value="1"/>
</dbReference>
<accession>A0ABS9BK83</accession>
<feature type="transmembrane region" description="Helical" evidence="4">
    <location>
        <begin position="35"/>
        <end position="58"/>
    </location>
</feature>
<name>A0ABS9BK83_9BACT</name>
<evidence type="ECO:0000313" key="6">
    <source>
        <dbReference type="EMBL" id="MCF1715031.1"/>
    </source>
</evidence>
<feature type="transmembrane region" description="Helical" evidence="4">
    <location>
        <begin position="96"/>
        <end position="116"/>
    </location>
</feature>
<dbReference type="Proteomes" id="UP001200145">
    <property type="component" value="Unassembled WGS sequence"/>
</dbReference>
<comment type="caution">
    <text evidence="6">The sequence shown here is derived from an EMBL/GenBank/DDBJ whole genome shotgun (WGS) entry which is preliminary data.</text>
</comment>
<feature type="transmembrane region" description="Helical" evidence="4">
    <location>
        <begin position="168"/>
        <end position="188"/>
    </location>
</feature>
<evidence type="ECO:0000256" key="1">
    <source>
        <dbReference type="ARBA" id="ARBA00023015"/>
    </source>
</evidence>
<keyword evidence="3" id="KW-0804">Transcription</keyword>
<evidence type="ECO:0000256" key="3">
    <source>
        <dbReference type="ARBA" id="ARBA00023163"/>
    </source>
</evidence>
<proteinExistence type="predicted"/>
<dbReference type="PANTHER" id="PTHR43280">
    <property type="entry name" value="ARAC-FAMILY TRANSCRIPTIONAL REGULATOR"/>
    <property type="match status" value="1"/>
</dbReference>
<feature type="transmembrane region" description="Helical" evidence="4">
    <location>
        <begin position="128"/>
        <end position="148"/>
    </location>
</feature>
<evidence type="ECO:0000259" key="5">
    <source>
        <dbReference type="PROSITE" id="PS01124"/>
    </source>
</evidence>
<evidence type="ECO:0000313" key="7">
    <source>
        <dbReference type="Proteomes" id="UP001200145"/>
    </source>
</evidence>
<dbReference type="SUPFAM" id="SSF46689">
    <property type="entry name" value="Homeodomain-like"/>
    <property type="match status" value="1"/>
</dbReference>
<reference evidence="6 7" key="1">
    <citation type="submission" date="2022-01" db="EMBL/GenBank/DDBJ databases">
        <title>Flavihumibacter sp. nov., isolated from sediment of a river.</title>
        <authorList>
            <person name="Liu H."/>
        </authorList>
    </citation>
    <scope>NUCLEOTIDE SEQUENCE [LARGE SCALE GENOMIC DNA]</scope>
    <source>
        <strain evidence="6 7">RY-1</strain>
    </source>
</reference>
<keyword evidence="7" id="KW-1185">Reference proteome</keyword>
<dbReference type="RefSeq" id="WP_234865981.1">
    <property type="nucleotide sequence ID" value="NZ_JAKEVY010000002.1"/>
</dbReference>
<evidence type="ECO:0000256" key="4">
    <source>
        <dbReference type="SAM" id="Phobius"/>
    </source>
</evidence>
<dbReference type="PANTHER" id="PTHR43280:SF29">
    <property type="entry name" value="ARAC-FAMILY TRANSCRIPTIONAL REGULATOR"/>
    <property type="match status" value="1"/>
</dbReference>